<evidence type="ECO:0000313" key="2">
    <source>
        <dbReference type="Proteomes" id="UP001165289"/>
    </source>
</evidence>
<reference evidence="1 2" key="1">
    <citation type="journal article" date="2023" name="BMC Biol.">
        <title>The compact genome of the sponge Oopsacas minuta (Hexactinellida) is lacking key metazoan core genes.</title>
        <authorList>
            <person name="Santini S."/>
            <person name="Schenkelaars Q."/>
            <person name="Jourda C."/>
            <person name="Duchesne M."/>
            <person name="Belahbib H."/>
            <person name="Rocher C."/>
            <person name="Selva M."/>
            <person name="Riesgo A."/>
            <person name="Vervoort M."/>
            <person name="Leys S.P."/>
            <person name="Kodjabachian L."/>
            <person name="Le Bivic A."/>
            <person name="Borchiellini C."/>
            <person name="Claverie J.M."/>
            <person name="Renard E."/>
        </authorList>
    </citation>
    <scope>NUCLEOTIDE SEQUENCE [LARGE SCALE GENOMIC DNA]</scope>
    <source>
        <strain evidence="1">SPO-2</strain>
    </source>
</reference>
<comment type="caution">
    <text evidence="1">The sequence shown here is derived from an EMBL/GenBank/DDBJ whole genome shotgun (WGS) entry which is preliminary data.</text>
</comment>
<proteinExistence type="predicted"/>
<protein>
    <submittedName>
        <fullName evidence="1">Zinc finger MYM-type protein 1-like</fullName>
    </submittedName>
</protein>
<dbReference type="Proteomes" id="UP001165289">
    <property type="component" value="Unassembled WGS sequence"/>
</dbReference>
<sequence length="116" mass="13285">MIAARPVALLEQLNSVLQAKSATVSGMLETVKISSESIRAWHSDEVFHEIFITAKEKGETYELDPLEIPRRRCLPKRYVDQVAQYQPASPEEHYRKQYLEFIDAVSKGLSDIYDLS</sequence>
<dbReference type="EMBL" id="JAKMXF010000099">
    <property type="protein sequence ID" value="KAI6658175.1"/>
    <property type="molecule type" value="Genomic_DNA"/>
</dbReference>
<name>A0AAV7KB77_9METZ</name>
<evidence type="ECO:0000313" key="1">
    <source>
        <dbReference type="EMBL" id="KAI6658175.1"/>
    </source>
</evidence>
<accession>A0AAV7KB77</accession>
<keyword evidence="2" id="KW-1185">Reference proteome</keyword>
<organism evidence="1 2">
    <name type="scientific">Oopsacas minuta</name>
    <dbReference type="NCBI Taxonomy" id="111878"/>
    <lineage>
        <taxon>Eukaryota</taxon>
        <taxon>Metazoa</taxon>
        <taxon>Porifera</taxon>
        <taxon>Hexactinellida</taxon>
        <taxon>Hexasterophora</taxon>
        <taxon>Lyssacinosida</taxon>
        <taxon>Leucopsacidae</taxon>
        <taxon>Oopsacas</taxon>
    </lineage>
</organism>
<dbReference type="AlphaFoldDB" id="A0AAV7KB77"/>
<gene>
    <name evidence="1" type="ORF">LOD99_15445</name>
</gene>